<evidence type="ECO:0000313" key="2">
    <source>
        <dbReference type="Proteomes" id="UP001281731"/>
    </source>
</evidence>
<feature type="non-terminal residue" evidence="1">
    <location>
        <position position="64"/>
    </location>
</feature>
<organism evidence="1 2">
    <name type="scientific">Actinotignum urinale</name>
    <dbReference type="NCBI Taxonomy" id="190146"/>
    <lineage>
        <taxon>Bacteria</taxon>
        <taxon>Bacillati</taxon>
        <taxon>Actinomycetota</taxon>
        <taxon>Actinomycetes</taxon>
        <taxon>Actinomycetales</taxon>
        <taxon>Actinomycetaceae</taxon>
        <taxon>Actinotignum</taxon>
    </lineage>
</organism>
<proteinExistence type="predicted"/>
<name>A0AAW9HZ30_9ACTO</name>
<comment type="caution">
    <text evidence="1">The sequence shown here is derived from an EMBL/GenBank/DDBJ whole genome shotgun (WGS) entry which is preliminary data.</text>
</comment>
<dbReference type="EMBL" id="JAWNGC010000089">
    <property type="protein sequence ID" value="MDY5155725.1"/>
    <property type="molecule type" value="Genomic_DNA"/>
</dbReference>
<gene>
    <name evidence="1" type="ORF">R6G80_08395</name>
</gene>
<protein>
    <submittedName>
        <fullName evidence="1">Uncharacterized protein</fullName>
    </submittedName>
</protein>
<reference evidence="1" key="1">
    <citation type="submission" date="2023-10" db="EMBL/GenBank/DDBJ databases">
        <title>Whole Genome based description of the genera Actinobaculum and Actinotignum reveals a complex phylogenetic relationship within the species included in the genus Actinotignum.</title>
        <authorList>
            <person name="Jensen C.S."/>
            <person name="Dargis R."/>
            <person name="Kemp M."/>
            <person name="Christensen J.J."/>
        </authorList>
    </citation>
    <scope>NUCLEOTIDE SEQUENCE</scope>
    <source>
        <strain evidence="1">SLA_B511</strain>
    </source>
</reference>
<dbReference type="Proteomes" id="UP001281731">
    <property type="component" value="Unassembled WGS sequence"/>
</dbReference>
<dbReference type="AlphaFoldDB" id="A0AAW9HZ30"/>
<accession>A0AAW9HZ30</accession>
<evidence type="ECO:0000313" key="1">
    <source>
        <dbReference type="EMBL" id="MDY5155725.1"/>
    </source>
</evidence>
<sequence length="64" mass="7184">MGGAPDTPLSRRRGTFLIIPRFPKGPEHPGKRETVRVSRYRVRRARPMVIIACSTANRGSREAP</sequence>